<evidence type="ECO:0000256" key="6">
    <source>
        <dbReference type="ARBA" id="ARBA00023163"/>
    </source>
</evidence>
<evidence type="ECO:0000256" key="2">
    <source>
        <dbReference type="ARBA" id="ARBA00022737"/>
    </source>
</evidence>
<feature type="compositionally biased region" description="Polar residues" evidence="8">
    <location>
        <begin position="50"/>
        <end position="59"/>
    </location>
</feature>
<gene>
    <name evidence="10" type="ORF">Slati_2122500</name>
</gene>
<dbReference type="Pfam" id="PF13912">
    <property type="entry name" value="zf-C2H2_6"/>
    <property type="match status" value="2"/>
</dbReference>
<sequence length="112" mass="12237">MDEPNDTTTTSPSNVHPSAPKNSYECNVCVKICPSYQALGNHKISHRPKPQTTTLSSSNSRHRNAVPSGRIHQCAICQKIFPTIQALGGHMRKHYEGTIRGGASSHVTVFVK</sequence>
<dbReference type="GO" id="GO:0005634">
    <property type="term" value="C:nucleus"/>
    <property type="evidence" value="ECO:0007669"/>
    <property type="project" value="TreeGrafter"/>
</dbReference>
<keyword evidence="5" id="KW-0805">Transcription regulation</keyword>
<comment type="caution">
    <text evidence="10">The sequence shown here is derived from an EMBL/GenBank/DDBJ whole genome shotgun (WGS) entry which is preliminary data.</text>
</comment>
<evidence type="ECO:0000313" key="10">
    <source>
        <dbReference type="EMBL" id="KAL0443998.1"/>
    </source>
</evidence>
<dbReference type="PROSITE" id="PS50157">
    <property type="entry name" value="ZINC_FINGER_C2H2_2"/>
    <property type="match status" value="1"/>
</dbReference>
<dbReference type="SUPFAM" id="SSF57667">
    <property type="entry name" value="beta-beta-alpha zinc fingers"/>
    <property type="match status" value="1"/>
</dbReference>
<evidence type="ECO:0000256" key="1">
    <source>
        <dbReference type="ARBA" id="ARBA00022723"/>
    </source>
</evidence>
<proteinExistence type="predicted"/>
<keyword evidence="3 7" id="KW-0863">Zinc-finger</keyword>
<keyword evidence="6" id="KW-0804">Transcription</keyword>
<dbReference type="InterPro" id="IPR044653">
    <property type="entry name" value="AZF1/2/3-like"/>
</dbReference>
<reference evidence="10" key="1">
    <citation type="submission" date="2020-06" db="EMBL/GenBank/DDBJ databases">
        <authorList>
            <person name="Li T."/>
            <person name="Hu X."/>
            <person name="Zhang T."/>
            <person name="Song X."/>
            <person name="Zhang H."/>
            <person name="Dai N."/>
            <person name="Sheng W."/>
            <person name="Hou X."/>
            <person name="Wei L."/>
        </authorList>
    </citation>
    <scope>NUCLEOTIDE SEQUENCE</scope>
    <source>
        <strain evidence="10">KEN1</strain>
        <tissue evidence="10">Leaf</tissue>
    </source>
</reference>
<evidence type="ECO:0000256" key="4">
    <source>
        <dbReference type="ARBA" id="ARBA00022833"/>
    </source>
</evidence>
<dbReference type="GO" id="GO:0008270">
    <property type="term" value="F:zinc ion binding"/>
    <property type="evidence" value="ECO:0007669"/>
    <property type="project" value="UniProtKB-KW"/>
</dbReference>
<name>A0AAW2WR53_9LAMI</name>
<dbReference type="GO" id="GO:0000976">
    <property type="term" value="F:transcription cis-regulatory region binding"/>
    <property type="evidence" value="ECO:0007669"/>
    <property type="project" value="TreeGrafter"/>
</dbReference>
<feature type="region of interest" description="Disordered" evidence="8">
    <location>
        <begin position="1"/>
        <end position="22"/>
    </location>
</feature>
<dbReference type="SMART" id="SM00355">
    <property type="entry name" value="ZnF_C2H2"/>
    <property type="match status" value="2"/>
</dbReference>
<evidence type="ECO:0000256" key="8">
    <source>
        <dbReference type="SAM" id="MobiDB-lite"/>
    </source>
</evidence>
<reference evidence="10" key="2">
    <citation type="journal article" date="2024" name="Plant">
        <title>Genomic evolution and insights into agronomic trait innovations of Sesamum species.</title>
        <authorList>
            <person name="Miao H."/>
            <person name="Wang L."/>
            <person name="Qu L."/>
            <person name="Liu H."/>
            <person name="Sun Y."/>
            <person name="Le M."/>
            <person name="Wang Q."/>
            <person name="Wei S."/>
            <person name="Zheng Y."/>
            <person name="Lin W."/>
            <person name="Duan Y."/>
            <person name="Cao H."/>
            <person name="Xiong S."/>
            <person name="Wang X."/>
            <person name="Wei L."/>
            <person name="Li C."/>
            <person name="Ma Q."/>
            <person name="Ju M."/>
            <person name="Zhao R."/>
            <person name="Li G."/>
            <person name="Mu C."/>
            <person name="Tian Q."/>
            <person name="Mei H."/>
            <person name="Zhang T."/>
            <person name="Gao T."/>
            <person name="Zhang H."/>
        </authorList>
    </citation>
    <scope>NUCLEOTIDE SEQUENCE</scope>
    <source>
        <strain evidence="10">KEN1</strain>
    </source>
</reference>
<evidence type="ECO:0000256" key="5">
    <source>
        <dbReference type="ARBA" id="ARBA00023015"/>
    </source>
</evidence>
<evidence type="ECO:0000256" key="7">
    <source>
        <dbReference type="PROSITE-ProRule" id="PRU00042"/>
    </source>
</evidence>
<accession>A0AAW2WR53</accession>
<dbReference type="PANTHER" id="PTHR45988">
    <property type="entry name" value="C2H2 TYPE ZINC FINGER TRANSCRIPTION FACTOR FAMILY-RELATED"/>
    <property type="match status" value="1"/>
</dbReference>
<dbReference type="GO" id="GO:0003700">
    <property type="term" value="F:DNA-binding transcription factor activity"/>
    <property type="evidence" value="ECO:0007669"/>
    <property type="project" value="InterPro"/>
</dbReference>
<keyword evidence="1" id="KW-0479">Metal-binding</keyword>
<protein>
    <recommendedName>
        <fullName evidence="9">C2H2-type domain-containing protein</fullName>
    </recommendedName>
</protein>
<feature type="domain" description="C2H2-type" evidence="9">
    <location>
        <begin position="72"/>
        <end position="94"/>
    </location>
</feature>
<dbReference type="Gene3D" id="3.30.160.60">
    <property type="entry name" value="Classic Zinc Finger"/>
    <property type="match status" value="1"/>
</dbReference>
<evidence type="ECO:0000256" key="3">
    <source>
        <dbReference type="ARBA" id="ARBA00022771"/>
    </source>
</evidence>
<dbReference type="PANTHER" id="PTHR45988:SF1">
    <property type="entry name" value="ZINC FINGER PROTEIN AZF2"/>
    <property type="match status" value="1"/>
</dbReference>
<dbReference type="EMBL" id="JACGWN010000007">
    <property type="protein sequence ID" value="KAL0443998.1"/>
    <property type="molecule type" value="Genomic_DNA"/>
</dbReference>
<keyword evidence="2" id="KW-0677">Repeat</keyword>
<feature type="region of interest" description="Disordered" evidence="8">
    <location>
        <begin position="41"/>
        <end position="65"/>
    </location>
</feature>
<dbReference type="InterPro" id="IPR013087">
    <property type="entry name" value="Znf_C2H2_type"/>
</dbReference>
<dbReference type="AlphaFoldDB" id="A0AAW2WR53"/>
<evidence type="ECO:0000259" key="9">
    <source>
        <dbReference type="PROSITE" id="PS50157"/>
    </source>
</evidence>
<dbReference type="PROSITE" id="PS00028">
    <property type="entry name" value="ZINC_FINGER_C2H2_1"/>
    <property type="match status" value="2"/>
</dbReference>
<keyword evidence="4" id="KW-0862">Zinc</keyword>
<organism evidence="10">
    <name type="scientific">Sesamum latifolium</name>
    <dbReference type="NCBI Taxonomy" id="2727402"/>
    <lineage>
        <taxon>Eukaryota</taxon>
        <taxon>Viridiplantae</taxon>
        <taxon>Streptophyta</taxon>
        <taxon>Embryophyta</taxon>
        <taxon>Tracheophyta</taxon>
        <taxon>Spermatophyta</taxon>
        <taxon>Magnoliopsida</taxon>
        <taxon>eudicotyledons</taxon>
        <taxon>Gunneridae</taxon>
        <taxon>Pentapetalae</taxon>
        <taxon>asterids</taxon>
        <taxon>lamiids</taxon>
        <taxon>Lamiales</taxon>
        <taxon>Pedaliaceae</taxon>
        <taxon>Sesamum</taxon>
    </lineage>
</organism>
<dbReference type="InterPro" id="IPR036236">
    <property type="entry name" value="Znf_C2H2_sf"/>
</dbReference>